<organism evidence="2 3">
    <name type="scientific">Caenorhabditis auriculariae</name>
    <dbReference type="NCBI Taxonomy" id="2777116"/>
    <lineage>
        <taxon>Eukaryota</taxon>
        <taxon>Metazoa</taxon>
        <taxon>Ecdysozoa</taxon>
        <taxon>Nematoda</taxon>
        <taxon>Chromadorea</taxon>
        <taxon>Rhabditida</taxon>
        <taxon>Rhabditina</taxon>
        <taxon>Rhabditomorpha</taxon>
        <taxon>Rhabditoidea</taxon>
        <taxon>Rhabditidae</taxon>
        <taxon>Peloderinae</taxon>
        <taxon>Caenorhabditis</taxon>
    </lineage>
</organism>
<gene>
    <name evidence="2" type="ORF">CAUJ_LOCUS10549</name>
</gene>
<evidence type="ECO:0000313" key="3">
    <source>
        <dbReference type="Proteomes" id="UP000835052"/>
    </source>
</evidence>
<name>A0A8S1HN99_9PELO</name>
<dbReference type="EMBL" id="CAJGYM010000046">
    <property type="protein sequence ID" value="CAD6194630.1"/>
    <property type="molecule type" value="Genomic_DNA"/>
</dbReference>
<dbReference type="AlphaFoldDB" id="A0A8S1HN99"/>
<dbReference type="Proteomes" id="UP000835052">
    <property type="component" value="Unassembled WGS sequence"/>
</dbReference>
<sequence>MTIGGAKGAGCALDFVLRSPLKSRRFIIRSAWLVMADTDIWVNKGGREVSTSADKHRNTKTLASSLGGQGPAVTASRTASKVSKKRLTTSSSLEMGYCPKDRHVPWARPGATEVGCEKRWRKNPGVEGRDVAATERWLSDEFLQACVPLRIAKNHTVLPCYSDISNKSSCQNRHALCVELIPTRLGTTTRVPADIWQRIVPSAFFPYQHMARFYFFVLDISFKTPLQKYILTVKKRRHQKCGRLLNAGLQASNPGRQPFCGGLIAINTASSLRIPTNYWASRNSPPRPPTVILLWNRLCSRINPNTSTTRFRKFLGSFSDEELFANVPLRPL</sequence>
<keyword evidence="3" id="KW-1185">Reference proteome</keyword>
<evidence type="ECO:0000256" key="1">
    <source>
        <dbReference type="SAM" id="MobiDB-lite"/>
    </source>
</evidence>
<proteinExistence type="predicted"/>
<evidence type="ECO:0000313" key="2">
    <source>
        <dbReference type="EMBL" id="CAD6194630.1"/>
    </source>
</evidence>
<protein>
    <submittedName>
        <fullName evidence="2">Uncharacterized protein</fullName>
    </submittedName>
</protein>
<accession>A0A8S1HN99</accession>
<feature type="region of interest" description="Disordered" evidence="1">
    <location>
        <begin position="49"/>
        <end position="85"/>
    </location>
</feature>
<reference evidence="2" key="1">
    <citation type="submission" date="2020-10" db="EMBL/GenBank/DDBJ databases">
        <authorList>
            <person name="Kikuchi T."/>
        </authorList>
    </citation>
    <scope>NUCLEOTIDE SEQUENCE</scope>
    <source>
        <strain evidence="2">NKZ352</strain>
    </source>
</reference>
<comment type="caution">
    <text evidence="2">The sequence shown here is derived from an EMBL/GenBank/DDBJ whole genome shotgun (WGS) entry which is preliminary data.</text>
</comment>